<accession>A0A560L7I2</accession>
<dbReference type="Pfam" id="PF13271">
    <property type="entry name" value="DUF4062"/>
    <property type="match status" value="1"/>
</dbReference>
<comment type="caution">
    <text evidence="3">The sequence shown here is derived from an EMBL/GenBank/DDBJ whole genome shotgun (WGS) entry which is preliminary data.</text>
</comment>
<evidence type="ECO:0000256" key="1">
    <source>
        <dbReference type="SAM" id="MobiDB-lite"/>
    </source>
</evidence>
<evidence type="ECO:0000313" key="3">
    <source>
        <dbReference type="EMBL" id="TWB91295.1"/>
    </source>
</evidence>
<proteinExistence type="predicted"/>
<gene>
    <name evidence="3" type="ORF">FBZ93_113164</name>
</gene>
<reference evidence="3 4" key="1">
    <citation type="submission" date="2019-06" db="EMBL/GenBank/DDBJ databases">
        <title>Genomic Encyclopedia of Type Strains, Phase IV (KMG-V): Genome sequencing to study the core and pangenomes of soil and plant-associated prokaryotes.</title>
        <authorList>
            <person name="Whitman W."/>
        </authorList>
    </citation>
    <scope>NUCLEOTIDE SEQUENCE [LARGE SCALE GENOMIC DNA]</scope>
    <source>
        <strain evidence="3 4">BR 10355</strain>
    </source>
</reference>
<dbReference type="RefSeq" id="WP_146991128.1">
    <property type="nucleotide sequence ID" value="NZ_VITY01000013.1"/>
</dbReference>
<dbReference type="Proteomes" id="UP000321304">
    <property type="component" value="Unassembled WGS sequence"/>
</dbReference>
<keyword evidence="4" id="KW-1185">Reference proteome</keyword>
<sequence>MANSRKIIQIFLASPGDLQNERQTAKLVVDAFNKRWADWFDIQIELVGWEDTFKRFGRPQAQINLDLDRCEAFIGLMWRKWGTPPGGDYTSGFEEEFERALASRMKSTRPEMTLFFKKIDDEFLKDRGPDLNRVLAFRQRVIEEQQILFHDFENLKDFEDKLNDWITHYVKHLKKLEDTTAKADEKAPSLGSVPEKSEATNSSDTLLSPQGAQFLRHFVAKTERDQKAHPIEAVDVARFRLLAGMIGVASNDEDFLGTHDANLLFQSRDALDLSRREMMGLVDSGLDSIASETIPFWHWYDTVKGGDRSYLCVSTLVGPQGQRVGALIAMRLIGEPIVPLEPLGPDDETAKRSFFTSTWLSSRSSERLKTAALQYLSACGEPEDLPALKGEYDKRNYQTAAAAADAIIRINLRLSREPEDLERIRGVVSSGFANFSMLDIEFLRKHGEWQDISLLISMLDRPDTSATLLGGILDDRTLEAVAQAVYAIGKSRFSELCKEKMPPRLLQRILGLASDKEVVGLSDQELTEIYHSDETHVRKAILLKSVRALPKTRLKRLLKEQLTQDRLRYYNVSYWLDLGITLTRKQVLHVLEMSSRKP</sequence>
<organism evidence="3 4">
    <name type="scientific">Bradyrhizobium macuxiense</name>
    <dbReference type="NCBI Taxonomy" id="1755647"/>
    <lineage>
        <taxon>Bacteria</taxon>
        <taxon>Pseudomonadati</taxon>
        <taxon>Pseudomonadota</taxon>
        <taxon>Alphaproteobacteria</taxon>
        <taxon>Hyphomicrobiales</taxon>
        <taxon>Nitrobacteraceae</taxon>
        <taxon>Bradyrhizobium</taxon>
    </lineage>
</organism>
<feature type="region of interest" description="Disordered" evidence="1">
    <location>
        <begin position="181"/>
        <end position="206"/>
    </location>
</feature>
<dbReference type="OrthoDB" id="9784936at2"/>
<feature type="domain" description="DUF4062" evidence="2">
    <location>
        <begin position="9"/>
        <end position="100"/>
    </location>
</feature>
<dbReference type="EMBL" id="VITY01000013">
    <property type="protein sequence ID" value="TWB91295.1"/>
    <property type="molecule type" value="Genomic_DNA"/>
</dbReference>
<evidence type="ECO:0000259" key="2">
    <source>
        <dbReference type="Pfam" id="PF13271"/>
    </source>
</evidence>
<dbReference type="InterPro" id="IPR025139">
    <property type="entry name" value="DUF4062"/>
</dbReference>
<evidence type="ECO:0000313" key="4">
    <source>
        <dbReference type="Proteomes" id="UP000321304"/>
    </source>
</evidence>
<name>A0A560L7I2_9BRAD</name>
<dbReference type="AlphaFoldDB" id="A0A560L7I2"/>
<protein>
    <submittedName>
        <fullName evidence="3">Uncharacterized protein DUF4062</fullName>
    </submittedName>
</protein>